<sequence length="188" mass="21246">MITFAQLNIGDPIHVLEITGTFKKSTTYYKGTVMNVSKVYDEPLPPQLFPLPNLNRKKLVDITIGCDGELKKLSVEENKSIVTDGAVGLTIATDKQLIITMVKNNYNEYKAKKEALAKYEEEMNKCDAILKLLNYLEENLKQEDPRIKELQEQVAELKGLIKQASNMVPPLMKLMLPLNMQKAMNEAS</sequence>
<dbReference type="KEGG" id="vg:65130772"/>
<feature type="coiled-coil region" evidence="1">
    <location>
        <begin position="102"/>
        <end position="167"/>
    </location>
</feature>
<proteinExistence type="predicted"/>
<accession>A0A7M1RR60</accession>
<dbReference type="Proteomes" id="UP000593741">
    <property type="component" value="Genome"/>
</dbReference>
<keyword evidence="3" id="KW-1185">Reference proteome</keyword>
<evidence type="ECO:0000256" key="1">
    <source>
        <dbReference type="SAM" id="Coils"/>
    </source>
</evidence>
<evidence type="ECO:0000313" key="3">
    <source>
        <dbReference type="Proteomes" id="UP000593741"/>
    </source>
</evidence>
<evidence type="ECO:0000313" key="2">
    <source>
        <dbReference type="EMBL" id="QOR56853.1"/>
    </source>
</evidence>
<organism evidence="2 3">
    <name type="scientific">uncultured phage cr56_1</name>
    <dbReference type="NCBI Taxonomy" id="2772081"/>
    <lineage>
        <taxon>Viruses</taxon>
        <taxon>Duplodnaviria</taxon>
        <taxon>Heunggongvirae</taxon>
        <taxon>Uroviricota</taxon>
        <taxon>Caudoviricetes</taxon>
        <taxon>Crassvirales</taxon>
        <taxon>Suoliviridae</taxon>
        <taxon>Loutivirinae</taxon>
        <taxon>Buchavirus</taxon>
        <taxon>Buchavirus faecalis</taxon>
    </lineage>
</organism>
<dbReference type="GeneID" id="65130772"/>
<name>A0A7M1RR60_9CAUD</name>
<reference evidence="2 3" key="1">
    <citation type="submission" date="2020-07" db="EMBL/GenBank/DDBJ databases">
        <title>Taxonomic proposal: Crassvirales, a new order of highly abundant and diverse bacterial viruses.</title>
        <authorList>
            <person name="Shkoporov A.N."/>
            <person name="Stockdale S.R."/>
            <person name="Guerin E."/>
            <person name="Ross R.P."/>
            <person name="Hill C."/>
        </authorList>
    </citation>
    <scope>NUCLEOTIDE SEQUENCE [LARGE SCALE GENOMIC DNA]</scope>
</reference>
<keyword evidence="1" id="KW-0175">Coiled coil</keyword>
<dbReference type="RefSeq" id="YP_010112305.1">
    <property type="nucleotide sequence ID" value="NC_055890.1"/>
</dbReference>
<dbReference type="EMBL" id="MT774397">
    <property type="protein sequence ID" value="QOR56853.1"/>
    <property type="molecule type" value="Genomic_DNA"/>
</dbReference>
<protein>
    <submittedName>
        <fullName evidence="2">Uncharacterized protein</fullName>
    </submittedName>
</protein>